<dbReference type="HAMAP" id="MF_01445">
    <property type="entry name" value="TsaD"/>
    <property type="match status" value="1"/>
</dbReference>
<comment type="cofactor">
    <cofactor evidence="7">
        <name>Fe(2+)</name>
        <dbReference type="ChEBI" id="CHEBI:29033"/>
    </cofactor>
    <text evidence="7">Binds 1 Fe(2+) ion per subunit.</text>
</comment>
<dbReference type="GO" id="GO:0061711">
    <property type="term" value="F:tRNA N(6)-L-threonylcarbamoyladenine synthase activity"/>
    <property type="evidence" value="ECO:0007669"/>
    <property type="project" value="UniProtKB-EC"/>
</dbReference>
<keyword evidence="7" id="KW-0963">Cytoplasm</keyword>
<dbReference type="Proteomes" id="UP001154255">
    <property type="component" value="Unassembled WGS sequence"/>
</dbReference>
<comment type="subcellular location">
    <subcellularLocation>
        <location evidence="7">Cytoplasm</location>
    </subcellularLocation>
</comment>
<dbReference type="GO" id="GO:0005737">
    <property type="term" value="C:cytoplasm"/>
    <property type="evidence" value="ECO:0007669"/>
    <property type="project" value="UniProtKB-SubCell"/>
</dbReference>
<sequence>MMPSIHQSKIKTNKNLTILSIESSCDDTACALVQSDGTVFAEQIYSQKEHVEFGGVVPEIAARAHLSHLSTLVKKILSQAQLDWSEIDAIAATCGPGLIGGVIVGSSFAKGLALAQNLPFIGINHIEAHALTVRIPNISSVQVQFPYLLFLTSGGHCQCIHVTNIGEYQRLGGTIDDAAGEAFDKVAKMLGLSWPGGPALEALAKEGDENAFSLPRPLYGRPGCDFSFSGLKTAVANLLTGYENTDTLPRQLAADIAASFQKAITTAIINRLENAIKMVPDTTLLATAGGVAANQYLRKRLLALAEQYKLPFIAPPMKYCTDNAVMIGWAAIEILHQASNTNKLIDDISLLPRPRWPLSEMSERFKH</sequence>
<dbReference type="InterPro" id="IPR017861">
    <property type="entry name" value="KAE1/TsaD"/>
</dbReference>
<dbReference type="PANTHER" id="PTHR11735:SF6">
    <property type="entry name" value="TRNA N6-ADENOSINE THREONYLCARBAMOYLTRANSFERASE, MITOCHONDRIAL"/>
    <property type="match status" value="1"/>
</dbReference>
<dbReference type="NCBIfam" id="TIGR03723">
    <property type="entry name" value="T6A_TsaD_YgjD"/>
    <property type="match status" value="1"/>
</dbReference>
<keyword evidence="2 7" id="KW-0819">tRNA processing</keyword>
<dbReference type="RefSeq" id="WP_271788497.1">
    <property type="nucleotide sequence ID" value="NZ_CAMXCM010000003.1"/>
</dbReference>
<dbReference type="InterPro" id="IPR000905">
    <property type="entry name" value="Gcp-like_dom"/>
</dbReference>
<dbReference type="GO" id="GO:0005506">
    <property type="term" value="F:iron ion binding"/>
    <property type="evidence" value="ECO:0007669"/>
    <property type="project" value="UniProtKB-UniRule"/>
</dbReference>
<dbReference type="EMBL" id="CAMXCS010000001">
    <property type="protein sequence ID" value="CAI3922659.1"/>
    <property type="molecule type" value="Genomic_DNA"/>
</dbReference>
<keyword evidence="12" id="KW-1185">Reference proteome</keyword>
<evidence type="ECO:0000256" key="2">
    <source>
        <dbReference type="ARBA" id="ARBA00022694"/>
    </source>
</evidence>
<dbReference type="EMBL" id="CAMXCM010000003">
    <property type="protein sequence ID" value="CAI3944846.1"/>
    <property type="molecule type" value="Genomic_DNA"/>
</dbReference>
<feature type="binding site" evidence="7">
    <location>
        <begin position="151"/>
        <end position="155"/>
    </location>
    <ligand>
        <name>substrate</name>
    </ligand>
</feature>
<proteinExistence type="inferred from homology"/>
<comment type="function">
    <text evidence="7">Required for the formation of a threonylcarbamoyl group on adenosine at position 37 (t(6)A37) in tRNAs that read codons beginning with adenine. Is involved in the transfer of the threonylcarbamoyl moiety of threonylcarbamoyl-AMP (TC-AMP) to the N6 group of A37, together with TsaE and TsaB. TsaD likely plays a direct catalytic role in this reaction.</text>
</comment>
<feature type="domain" description="Gcp-like" evidence="8">
    <location>
        <begin position="39"/>
        <end position="329"/>
    </location>
</feature>
<evidence type="ECO:0000256" key="5">
    <source>
        <dbReference type="ARBA" id="ARBA00023315"/>
    </source>
</evidence>
<feature type="binding site" evidence="7">
    <location>
        <position position="125"/>
    </location>
    <ligand>
        <name>Fe cation</name>
        <dbReference type="ChEBI" id="CHEBI:24875"/>
    </ligand>
</feature>
<dbReference type="FunFam" id="3.30.420.40:FF:000012">
    <property type="entry name" value="tRNA N6-adenosine threonylcarbamoyltransferase"/>
    <property type="match status" value="1"/>
</dbReference>
<keyword evidence="4 7" id="KW-0408">Iron</keyword>
<evidence type="ECO:0000313" key="9">
    <source>
        <dbReference type="EMBL" id="CAI3922659.1"/>
    </source>
</evidence>
<keyword evidence="3 7" id="KW-0479">Metal-binding</keyword>
<reference evidence="10" key="1">
    <citation type="submission" date="2022-10" db="EMBL/GenBank/DDBJ databases">
        <authorList>
            <person name="Botero Cardona J."/>
        </authorList>
    </citation>
    <scope>NUCLEOTIDE SEQUENCE</scope>
    <source>
        <strain evidence="10">LMG 31819</strain>
        <strain evidence="9">R-53529</strain>
    </source>
</reference>
<name>A0A9W4TQ91_9PROT</name>
<dbReference type="Pfam" id="PF00814">
    <property type="entry name" value="TsaD"/>
    <property type="match status" value="1"/>
</dbReference>
<dbReference type="Gene3D" id="3.30.420.40">
    <property type="match status" value="2"/>
</dbReference>
<dbReference type="InterPro" id="IPR043129">
    <property type="entry name" value="ATPase_NBD"/>
</dbReference>
<evidence type="ECO:0000256" key="3">
    <source>
        <dbReference type="ARBA" id="ARBA00022723"/>
    </source>
</evidence>
<feature type="binding site" evidence="7">
    <location>
        <position position="184"/>
    </location>
    <ligand>
        <name>substrate</name>
    </ligand>
</feature>
<evidence type="ECO:0000256" key="1">
    <source>
        <dbReference type="ARBA" id="ARBA00022679"/>
    </source>
</evidence>
<protein>
    <recommendedName>
        <fullName evidence="7">tRNA N6-adenosine threonylcarbamoyltransferase</fullName>
        <ecNumber evidence="7">2.3.1.234</ecNumber>
    </recommendedName>
    <alternativeName>
        <fullName evidence="7">N6-L-threonylcarbamoyladenine synthase</fullName>
        <shortName evidence="7">t(6)A synthase</shortName>
    </alternativeName>
    <alternativeName>
        <fullName evidence="7">t(6)A37 threonylcarbamoyladenosine biosynthesis protein TsaD</fullName>
    </alternativeName>
    <alternativeName>
        <fullName evidence="7">tRNA threonylcarbamoyladenosine biosynthesis protein TsaD</fullName>
    </alternativeName>
</protein>
<comment type="catalytic activity">
    <reaction evidence="6 7">
        <text>L-threonylcarbamoyladenylate + adenosine(37) in tRNA = N(6)-L-threonylcarbamoyladenosine(37) in tRNA + AMP + H(+)</text>
        <dbReference type="Rhea" id="RHEA:37059"/>
        <dbReference type="Rhea" id="RHEA-COMP:10162"/>
        <dbReference type="Rhea" id="RHEA-COMP:10163"/>
        <dbReference type="ChEBI" id="CHEBI:15378"/>
        <dbReference type="ChEBI" id="CHEBI:73682"/>
        <dbReference type="ChEBI" id="CHEBI:74411"/>
        <dbReference type="ChEBI" id="CHEBI:74418"/>
        <dbReference type="ChEBI" id="CHEBI:456215"/>
        <dbReference type="EC" id="2.3.1.234"/>
    </reaction>
</comment>
<feature type="binding site" evidence="7">
    <location>
        <position position="129"/>
    </location>
    <ligand>
        <name>Fe cation</name>
        <dbReference type="ChEBI" id="CHEBI:24875"/>
    </ligand>
</feature>
<evidence type="ECO:0000256" key="6">
    <source>
        <dbReference type="ARBA" id="ARBA00048117"/>
    </source>
</evidence>
<dbReference type="AlphaFoldDB" id="A0A9W4TQ91"/>
<evidence type="ECO:0000259" key="8">
    <source>
        <dbReference type="Pfam" id="PF00814"/>
    </source>
</evidence>
<dbReference type="Proteomes" id="UP001154259">
    <property type="component" value="Unassembled WGS sequence"/>
</dbReference>
<feature type="binding site" evidence="7">
    <location>
        <position position="197"/>
    </location>
    <ligand>
        <name>substrate</name>
    </ligand>
</feature>
<keyword evidence="5 7" id="KW-0012">Acyltransferase</keyword>
<feature type="binding site" evidence="7">
    <location>
        <position position="294"/>
    </location>
    <ligand>
        <name>substrate</name>
    </ligand>
</feature>
<dbReference type="PANTHER" id="PTHR11735">
    <property type="entry name" value="TRNA N6-ADENOSINE THREONYLCARBAMOYLTRANSFERASE"/>
    <property type="match status" value="1"/>
</dbReference>
<evidence type="ECO:0000313" key="10">
    <source>
        <dbReference type="EMBL" id="CAI3944846.1"/>
    </source>
</evidence>
<evidence type="ECO:0000313" key="11">
    <source>
        <dbReference type="Proteomes" id="UP001154255"/>
    </source>
</evidence>
<evidence type="ECO:0000313" key="12">
    <source>
        <dbReference type="Proteomes" id="UP001154259"/>
    </source>
</evidence>
<feature type="binding site" evidence="7">
    <location>
        <position position="322"/>
    </location>
    <ligand>
        <name>Fe cation</name>
        <dbReference type="ChEBI" id="CHEBI:24875"/>
    </ligand>
</feature>
<organism evidence="10 11">
    <name type="scientific">Commensalibacter communis</name>
    <dbReference type="NCBI Taxonomy" id="2972786"/>
    <lineage>
        <taxon>Bacteria</taxon>
        <taxon>Pseudomonadati</taxon>
        <taxon>Pseudomonadota</taxon>
        <taxon>Alphaproteobacteria</taxon>
        <taxon>Acetobacterales</taxon>
        <taxon>Acetobacteraceae</taxon>
    </lineage>
</organism>
<evidence type="ECO:0000256" key="7">
    <source>
        <dbReference type="HAMAP-Rule" id="MF_01445"/>
    </source>
</evidence>
<accession>A0A9W4TQ91</accession>
<dbReference type="EC" id="2.3.1.234" evidence="7"/>
<comment type="similarity">
    <text evidence="7">Belongs to the KAE1 / TsaD family.</text>
</comment>
<dbReference type="CDD" id="cd24133">
    <property type="entry name" value="ASKHA_NBD_TsaD_bac"/>
    <property type="match status" value="1"/>
</dbReference>
<dbReference type="GO" id="GO:0002949">
    <property type="term" value="P:tRNA threonylcarbamoyladenosine modification"/>
    <property type="evidence" value="ECO:0007669"/>
    <property type="project" value="UniProtKB-UniRule"/>
</dbReference>
<comment type="caution">
    <text evidence="10">The sequence shown here is derived from an EMBL/GenBank/DDBJ whole genome shotgun (WGS) entry which is preliminary data.</text>
</comment>
<keyword evidence="1 7" id="KW-0808">Transferase</keyword>
<feature type="binding site" evidence="7">
    <location>
        <position position="201"/>
    </location>
    <ligand>
        <name>substrate</name>
    </ligand>
</feature>
<dbReference type="SUPFAM" id="SSF53067">
    <property type="entry name" value="Actin-like ATPase domain"/>
    <property type="match status" value="2"/>
</dbReference>
<dbReference type="NCBIfam" id="TIGR00329">
    <property type="entry name" value="gcp_kae1"/>
    <property type="match status" value="1"/>
</dbReference>
<evidence type="ECO:0000256" key="4">
    <source>
        <dbReference type="ARBA" id="ARBA00023004"/>
    </source>
</evidence>
<dbReference type="PRINTS" id="PR00789">
    <property type="entry name" value="OSIALOPTASE"/>
</dbReference>
<gene>
    <name evidence="7" type="primary">tsaD</name>
    <name evidence="9" type="ORF">R53529_LOCUS26</name>
    <name evidence="10" type="ORF">R53530_LOCUS1456</name>
</gene>
<dbReference type="InterPro" id="IPR022450">
    <property type="entry name" value="TsaD"/>
</dbReference>